<dbReference type="InterPro" id="IPR058592">
    <property type="entry name" value="Gtf3_C"/>
</dbReference>
<gene>
    <name evidence="4" type="ORF">LMG8520_0367</name>
</gene>
<dbReference type="Pfam" id="PF26334">
    <property type="entry name" value="Gtf3_N"/>
    <property type="match status" value="1"/>
</dbReference>
<reference evidence="5" key="1">
    <citation type="submission" date="2015-10" db="EMBL/GenBank/DDBJ databases">
        <title>Draft Genome Sequences of 11 Lactococcus lactis subspecies cremoris strains.</title>
        <authorList>
            <person name="Wels M."/>
            <person name="Backus L."/>
            <person name="Boekhorst J."/>
            <person name="Dijkstra A."/>
            <person name="Beerthuizen M."/>
            <person name="Kelly W."/>
            <person name="Siezen R."/>
            <person name="Bachmann H."/>
            <person name="Van Hijum S."/>
        </authorList>
    </citation>
    <scope>NUCLEOTIDE SEQUENCE [LARGE SCALE GENOMIC DNA]</scope>
    <source>
        <strain evidence="5">LMG8520</strain>
    </source>
</reference>
<dbReference type="AlphaFoldDB" id="A0A0V8DK41"/>
<dbReference type="PATRIC" id="fig|1360.106.peg.1792"/>
<evidence type="ECO:0000259" key="2">
    <source>
        <dbReference type="Pfam" id="PF26334"/>
    </source>
</evidence>
<feature type="domain" description="Glucosyltransferase 3-like N-terminal" evidence="2">
    <location>
        <begin position="2"/>
        <end position="159"/>
    </location>
</feature>
<dbReference type="EMBL" id="LKLP01000016">
    <property type="protein sequence ID" value="KSU14013.1"/>
    <property type="molecule type" value="Genomic_DNA"/>
</dbReference>
<dbReference type="PIRSF" id="PIRSF007023">
    <property type="entry name" value="UDP-Galf_transf"/>
    <property type="match status" value="1"/>
</dbReference>
<evidence type="ECO:0000256" key="1">
    <source>
        <dbReference type="ARBA" id="ARBA00022679"/>
    </source>
</evidence>
<dbReference type="RefSeq" id="WP_058209152.1">
    <property type="nucleotide sequence ID" value="NZ_LKLP01000016.1"/>
</dbReference>
<sequence>MTNWITRLNATNYQQQYDAIQIVSKNVAHSAQALGFQELNITGYPNISDQAMRRHHIREAVLGVIQPGDLVVVQFPMWTHLNFQAEFFDTIKGIEGVRMIALLHDIPTWMFTKGEEEYNRANDFWLNQLKKFDLLIVANEKGAHKLQEDGVHVPMIPMQFWDYFYQGPRQEKQFKKQLYYVGGRDIIDTTYRASTPLYIYDRHVEQKVLESGSVTWLGRQPSDEIVSRLDGGFGVVVTENLIEKSNMNFVYYNQFNNPTKLSMYLAAGLPVIVSSKTYHASLVKEHGIGLVVDDLNEIDQIFSSMTAADYQKLVDNVKPWQEAISNGFFIQRALFAMLRALELGFSDDLIKEKEVE</sequence>
<dbReference type="Proteomes" id="UP000054230">
    <property type="component" value="Unassembled WGS sequence"/>
</dbReference>
<feature type="domain" description="Glucosyltransferase 3-like C-terminal" evidence="3">
    <location>
        <begin position="185"/>
        <end position="336"/>
    </location>
</feature>
<name>A0A0V8DK41_LACLL</name>
<evidence type="ECO:0000313" key="4">
    <source>
        <dbReference type="EMBL" id="KSU14013.1"/>
    </source>
</evidence>
<keyword evidence="1" id="KW-0808">Transferase</keyword>
<accession>A0A0V8DK41</accession>
<comment type="caution">
    <text evidence="4">The sequence shown here is derived from an EMBL/GenBank/DDBJ whole genome shotgun (WGS) entry which is preliminary data.</text>
</comment>
<evidence type="ECO:0000313" key="5">
    <source>
        <dbReference type="Proteomes" id="UP000054230"/>
    </source>
</evidence>
<proteinExistence type="predicted"/>
<dbReference type="Gene3D" id="3.40.50.2000">
    <property type="entry name" value="Glycogen Phosphorylase B"/>
    <property type="match status" value="2"/>
</dbReference>
<protein>
    <submittedName>
        <fullName evidence="4">Nucleotide sugar synthetase-like protein</fullName>
    </submittedName>
</protein>
<organism evidence="4 5">
    <name type="scientific">Lactococcus lactis subsp. lactis</name>
    <name type="common">Streptococcus lactis</name>
    <dbReference type="NCBI Taxonomy" id="1360"/>
    <lineage>
        <taxon>Bacteria</taxon>
        <taxon>Bacillati</taxon>
        <taxon>Bacillota</taxon>
        <taxon>Bacilli</taxon>
        <taxon>Lactobacillales</taxon>
        <taxon>Streptococcaceae</taxon>
        <taxon>Lactococcus</taxon>
    </lineage>
</organism>
<dbReference type="Pfam" id="PF26337">
    <property type="entry name" value="Gtf3_C"/>
    <property type="match status" value="1"/>
</dbReference>
<evidence type="ECO:0000259" key="3">
    <source>
        <dbReference type="Pfam" id="PF26337"/>
    </source>
</evidence>
<dbReference type="InterPro" id="IPR058591">
    <property type="entry name" value="Gtf3_N"/>
</dbReference>